<sequence length="1619" mass="183397">MLNNLHGGRLLAVPTPKHTGQTGTPKARSNRIKAANLQTQAFKVAHQRVNLDVDLARKLIDGFTEITIIPLSSSLRVVRLDAREMKIKNVYVNGSKCTNYIHRDILYVNNPKVFEDCVASKSINLWDVYSPTFSIHHHHLLRQKLNYLFGDVISDLYAPDKFENTNTEELGIILPEDLKLESMDLNSYHTPTSLIPTAGITPSQLRARNTHSDSYSPVQIGIEYEVVNPRDGVNFMCDPNANKRLWHVYTVNSEYNVSTSSWVPCIDNLWERNTWSIEMSIPRSMKHIKDLLLSNKLATEEKEDAMDIDSEPIESGPKENGGGENESTEPKGEENEEDEDEDDSENFDLFVCTGDFNNTKETPHPTDLSKKLVSWSVFNPVCAHHVGWAVGCFQSSELSDFNDGSGAPQVQEEGFEDFEEIEKEESTASVMLYYLPGQEELAKNTCIFAHKAIDFFLKEFGSYPFTSYSITFVSGPSYPYNNFAGLSILSDALLYPPDVIELMFETTEDILECIAGQWSSINIVPQVFNDIWCTVGIAKFMSLQFLRILMGQNQLRYQIRQKMDRIVNEDVGQRPIGLHSLTFPVSEADFAFLRLKAPLILFILDRRMTKTDKSFGLSRVLPKIFLQAMSGDLQNGTLSTQHFQYVCEKVNRNRLESFFKQWVYGVGTPNFNITQRFNKKRSMIEVVIRQTQAQHTKDSQPNLSSFIDESLTFLNDRPVYSVQPTFLGPMTIRVHEADGTPYEHIVDIKDSVVKFDVQYNTKFKRLKKNREENSDANPVFAKLGDILNSEKDLKNWNFEEWPKRDEEFLDPFEWIRVDTDFEWIAKFNVKQPDYMFGSQLQQDRDIEAQIAAIEYFGNQEKPNAIYCTALTRTLMDQRYFYGVRIAAAKALAEFSRPSNGFAGLNYLVMAFKKLFCFDDSLVPKSNSFEDFGRLFLQKAIPKFMGTIRNEDGITPMKIKILLFNLLKYNDNANNDFQDCFYVCDIVEALTEAVIPTTTELRSFDYHMERENAASIISEDKSFVEKVVHEINRVQKLDSWVPSYQSKVSFACIKQKIKLACYGLVDFSFEKLILLTSRKHPYDIRVLAFKGIFLLGGLKNAHIMKYFLDVCLLEESSPYFRTGLIKALLEAVSEAAVYGTPIMFDDPEFQSLENLFEAGQNVSNHTNLVVIEESQNAEMSTRRDAVARATIKGAIDILRRDLSIGKGLQRTLWELLHSSLIGLIDRRMVFMLCELLYQEDDSFPVVLSVPCVPFEELRKKIVAKHLGDGKVVIKREGRFKILLSTKILLVLNKAKSGPKNQVSVSSKNTRTRSNASVDEPQPQTKAPPPPPPSDPIVVDEVPAEVVKSLLVTRDESNKMSIKIAFKKHKLSPLRTELRSPARPQVEQAINPVPAVARVKVNNTEVKFVFTSPRSVRRFKSLIAPTRFVRISTRRGRVSLSATPFPEGEELNPVKVEPAEVSGKMETASADTITPIVKSEERSNALAEENEDSNSNNSPGKSNSQSSSSGDATNITASTAKPSEGQKTNGKQKLNGTPEPSSTTEKSVELKETTKRSKSPFSPDPPTGQIKRKKTKIYIHGKDSQTLSPKSKTPEEDNTPPIKEEEREKPRPKLKLKLTLK</sequence>
<dbReference type="PANTHER" id="PTHR15137">
    <property type="entry name" value="TRANSCRIPTION INITIATION FACTOR TFIID"/>
    <property type="match status" value="1"/>
</dbReference>
<dbReference type="CDD" id="cd09839">
    <property type="entry name" value="M1_like_TAF2"/>
    <property type="match status" value="1"/>
</dbReference>
<dbReference type="PANTHER" id="PTHR15137:SF9">
    <property type="entry name" value="TRANSCRIPTION INITIATION FACTOR TFIID SUBUNIT 2"/>
    <property type="match status" value="1"/>
</dbReference>
<evidence type="ECO:0000256" key="5">
    <source>
        <dbReference type="ARBA" id="ARBA00023163"/>
    </source>
</evidence>
<dbReference type="SUPFAM" id="SSF55486">
    <property type="entry name" value="Metalloproteases ('zincins'), catalytic domain"/>
    <property type="match status" value="1"/>
</dbReference>
<dbReference type="InterPro" id="IPR057991">
    <property type="entry name" value="TPR_TAF2_C"/>
</dbReference>
<feature type="region of interest" description="Disordered" evidence="9">
    <location>
        <begin position="302"/>
        <end position="344"/>
    </location>
</feature>
<feature type="compositionally biased region" description="Low complexity" evidence="9">
    <location>
        <begin position="1491"/>
        <end position="1507"/>
    </location>
</feature>
<feature type="compositionally biased region" description="Acidic residues" evidence="9">
    <location>
        <begin position="334"/>
        <end position="344"/>
    </location>
</feature>
<dbReference type="Proteomes" id="UP000182334">
    <property type="component" value="Chromosome V"/>
</dbReference>
<feature type="compositionally biased region" description="Polar residues" evidence="9">
    <location>
        <begin position="1297"/>
        <end position="1315"/>
    </location>
</feature>
<keyword evidence="4" id="KW-0805">Transcription regulation</keyword>
<dbReference type="InterPro" id="IPR057345">
    <property type="entry name" value="Ig-like_TAF2"/>
</dbReference>
<evidence type="ECO:0000259" key="11">
    <source>
        <dbReference type="Pfam" id="PF25577"/>
    </source>
</evidence>
<feature type="compositionally biased region" description="Acidic residues" evidence="9">
    <location>
        <begin position="302"/>
        <end position="312"/>
    </location>
</feature>
<organism evidence="12 13">
    <name type="scientific">Sungouiella intermedia</name>
    <dbReference type="NCBI Taxonomy" id="45354"/>
    <lineage>
        <taxon>Eukaryota</taxon>
        <taxon>Fungi</taxon>
        <taxon>Dikarya</taxon>
        <taxon>Ascomycota</taxon>
        <taxon>Saccharomycotina</taxon>
        <taxon>Pichiomycetes</taxon>
        <taxon>Metschnikowiaceae</taxon>
        <taxon>Sungouiella</taxon>
    </lineage>
</organism>
<feature type="compositionally biased region" description="Basic and acidic residues" evidence="9">
    <location>
        <begin position="1544"/>
        <end position="1553"/>
    </location>
</feature>
<evidence type="ECO:0000256" key="4">
    <source>
        <dbReference type="ARBA" id="ARBA00023015"/>
    </source>
</evidence>
<gene>
    <name evidence="12" type="ORF">SAMEA4029010_CIC11G00000002640</name>
</gene>
<dbReference type="Pfam" id="PF25577">
    <property type="entry name" value="TPR_TAF2_C"/>
    <property type="match status" value="1"/>
</dbReference>
<dbReference type="SUPFAM" id="SSF63737">
    <property type="entry name" value="Leukotriene A4 hydrolase N-terminal domain"/>
    <property type="match status" value="1"/>
</dbReference>
<feature type="domain" description="Transcription initiation factor TFIID subunit 2 Ig-like" evidence="10">
    <location>
        <begin position="667"/>
        <end position="832"/>
    </location>
</feature>
<feature type="region of interest" description="Disordered" evidence="9">
    <location>
        <begin position="1297"/>
        <end position="1335"/>
    </location>
</feature>
<comment type="function">
    <text evidence="7">Functions as a component of the DNA-binding general transcription factor complex TFIID. Binding of TFIID to a promoter (with or without TATA element) is the initial step in pre-initiation complex (PIC) formation. TFIID plays a key role in the regulation of gene expression by RNA polymerase II through different activities such as transcription activator interaction, core promoter recognition and selectivity, TFIIA and TFIIB interaction, chromatin modification (histone acetylation by TAF1), facilitation of DNA opening and initiation of transcription.</text>
</comment>
<accession>A0A1L0C191</accession>
<keyword evidence="5" id="KW-0804">Transcription</keyword>
<dbReference type="GO" id="GO:0003682">
    <property type="term" value="F:chromatin binding"/>
    <property type="evidence" value="ECO:0007669"/>
    <property type="project" value="TreeGrafter"/>
</dbReference>
<evidence type="ECO:0000256" key="2">
    <source>
        <dbReference type="ARBA" id="ARBA00010937"/>
    </source>
</evidence>
<dbReference type="STRING" id="45354.A0A1L0C191"/>
<feature type="domain" description="Transcription initiation factor TFIID subunit 2 TPR repeats" evidence="11">
    <location>
        <begin position="833"/>
        <end position="1130"/>
    </location>
</feature>
<proteinExistence type="inferred from homology"/>
<feature type="region of interest" description="Disordered" evidence="9">
    <location>
        <begin position="1480"/>
        <end position="1619"/>
    </location>
</feature>
<feature type="compositionally biased region" description="Basic and acidic residues" evidence="9">
    <location>
        <begin position="1600"/>
        <end position="1609"/>
    </location>
</feature>
<dbReference type="GO" id="GO:0005669">
    <property type="term" value="C:transcription factor TFIID complex"/>
    <property type="evidence" value="ECO:0007669"/>
    <property type="project" value="InterPro"/>
</dbReference>
<evidence type="ECO:0000313" key="12">
    <source>
        <dbReference type="EMBL" id="SGZ56498.1"/>
    </source>
</evidence>
<comment type="subcellular location">
    <subcellularLocation>
        <location evidence="1">Nucleus</location>
    </subcellularLocation>
</comment>
<dbReference type="Gene3D" id="1.10.390.10">
    <property type="entry name" value="Neutral Protease Domain 2"/>
    <property type="match status" value="1"/>
</dbReference>
<dbReference type="GO" id="GO:0000976">
    <property type="term" value="F:transcription cis-regulatory region binding"/>
    <property type="evidence" value="ECO:0007669"/>
    <property type="project" value="TreeGrafter"/>
</dbReference>
<feature type="compositionally biased region" description="Pro residues" evidence="9">
    <location>
        <begin position="1324"/>
        <end position="1333"/>
    </location>
</feature>
<keyword evidence="13" id="KW-1185">Reference proteome</keyword>
<comment type="similarity">
    <text evidence="2">Belongs to the TAF2 family.</text>
</comment>
<feature type="compositionally biased region" description="Basic residues" evidence="9">
    <location>
        <begin position="1610"/>
        <end position="1619"/>
    </location>
</feature>
<dbReference type="InterPro" id="IPR027268">
    <property type="entry name" value="Peptidase_M4/M1_CTD_sf"/>
</dbReference>
<evidence type="ECO:0000256" key="3">
    <source>
        <dbReference type="ARBA" id="ARBA00017363"/>
    </source>
</evidence>
<dbReference type="GO" id="GO:0006367">
    <property type="term" value="P:transcription initiation at RNA polymerase II promoter"/>
    <property type="evidence" value="ECO:0007669"/>
    <property type="project" value="TreeGrafter"/>
</dbReference>
<feature type="compositionally biased region" description="Basic residues" evidence="9">
    <location>
        <begin position="1568"/>
        <end position="1577"/>
    </location>
</feature>
<evidence type="ECO:0000313" key="13">
    <source>
        <dbReference type="Proteomes" id="UP000182334"/>
    </source>
</evidence>
<dbReference type="GO" id="GO:0016251">
    <property type="term" value="F:RNA polymerase II general transcription initiation factor activity"/>
    <property type="evidence" value="ECO:0007669"/>
    <property type="project" value="TreeGrafter"/>
</dbReference>
<name>A0A1L0C191_9ASCO</name>
<dbReference type="InterPro" id="IPR037813">
    <property type="entry name" value="TAF2"/>
</dbReference>
<evidence type="ECO:0000256" key="9">
    <source>
        <dbReference type="SAM" id="MobiDB-lite"/>
    </source>
</evidence>
<dbReference type="Gene3D" id="2.60.40.1730">
    <property type="entry name" value="tricorn interacting facor f3 domain"/>
    <property type="match status" value="1"/>
</dbReference>
<dbReference type="Pfam" id="PF25316">
    <property type="entry name" value="TAF2_3rd"/>
    <property type="match status" value="1"/>
</dbReference>
<reference evidence="12 13" key="1">
    <citation type="submission" date="2016-10" db="EMBL/GenBank/DDBJ databases">
        <authorList>
            <person name="de Groot N.N."/>
        </authorList>
    </citation>
    <scope>NUCLEOTIDE SEQUENCE [LARGE SCALE GENOMIC DNA]</scope>
    <source>
        <strain evidence="12 13">CBS 141442</strain>
    </source>
</reference>
<protein>
    <recommendedName>
        <fullName evidence="3">Transcription initiation factor TFIID subunit 2</fullName>
    </recommendedName>
    <alternativeName>
        <fullName evidence="8">TBP-associated factor 2</fullName>
    </alternativeName>
</protein>
<evidence type="ECO:0000259" key="10">
    <source>
        <dbReference type="Pfam" id="PF25316"/>
    </source>
</evidence>
<evidence type="ECO:0000256" key="1">
    <source>
        <dbReference type="ARBA" id="ARBA00004123"/>
    </source>
</evidence>
<dbReference type="EMBL" id="LT635760">
    <property type="protein sequence ID" value="SGZ56498.1"/>
    <property type="molecule type" value="Genomic_DNA"/>
</dbReference>
<keyword evidence="6" id="KW-0539">Nucleus</keyword>
<dbReference type="InterPro" id="IPR042097">
    <property type="entry name" value="Aminopeptidase_N-like_N_sf"/>
</dbReference>
<dbReference type="FunFam" id="1.10.390.10:FF:000011">
    <property type="entry name" value="Transcription initiation factor TFIID subunit"/>
    <property type="match status" value="1"/>
</dbReference>
<evidence type="ECO:0000256" key="6">
    <source>
        <dbReference type="ARBA" id="ARBA00023242"/>
    </source>
</evidence>
<evidence type="ECO:0000256" key="8">
    <source>
        <dbReference type="ARBA" id="ARBA00076306"/>
    </source>
</evidence>
<feature type="compositionally biased region" description="Polar residues" evidence="9">
    <location>
        <begin position="1508"/>
        <end position="1543"/>
    </location>
</feature>
<evidence type="ECO:0000256" key="7">
    <source>
        <dbReference type="ARBA" id="ARBA00025346"/>
    </source>
</evidence>
<dbReference type="OrthoDB" id="308861at2759"/>